<organism evidence="1 2">
    <name type="scientific">Kangiella profundi</name>
    <dbReference type="NCBI Taxonomy" id="1561924"/>
    <lineage>
        <taxon>Bacteria</taxon>
        <taxon>Pseudomonadati</taxon>
        <taxon>Pseudomonadota</taxon>
        <taxon>Gammaproteobacteria</taxon>
        <taxon>Kangiellales</taxon>
        <taxon>Kangiellaceae</taxon>
        <taxon>Kangiella</taxon>
    </lineage>
</organism>
<sequence length="161" mass="18319">MRILSVLMVLVLSGCMSTEVIPQGPTFNYSKQHSNDKAVAYFYQFDMPGVNSCLLVGINDKYEGCIGYPGFAKVMVEPGNKEVSFTPNAPIKIANLEFEFNFEAGKEYFFVYQLVGQKSASDIEIKTQYNMLLNSTYGWYLVEKHQALEEMKELRAWHNAI</sequence>
<dbReference type="OrthoDB" id="6399756at2"/>
<protein>
    <submittedName>
        <fullName evidence="1">Uncharacterized protein</fullName>
    </submittedName>
</protein>
<name>A0A2K9B131_9GAMM</name>
<gene>
    <name evidence="1" type="ORF">CW740_04920</name>
</gene>
<evidence type="ECO:0000313" key="1">
    <source>
        <dbReference type="EMBL" id="AUD78628.1"/>
    </source>
</evidence>
<keyword evidence="2" id="KW-1185">Reference proteome</keyword>
<accession>A0A2K9B131</accession>
<dbReference type="RefSeq" id="WP_106646490.1">
    <property type="nucleotide sequence ID" value="NZ_BMGO01000002.1"/>
</dbReference>
<reference evidence="1 2" key="1">
    <citation type="submission" date="2017-12" db="EMBL/GenBank/DDBJ databases">
        <title>Kangiella profundi FT102 completed genome.</title>
        <authorList>
            <person name="Xu J."/>
            <person name="Wang J."/>
            <person name="Lu Y."/>
        </authorList>
    </citation>
    <scope>NUCLEOTIDE SEQUENCE [LARGE SCALE GENOMIC DNA]</scope>
    <source>
        <strain evidence="1 2">FT102</strain>
    </source>
</reference>
<dbReference type="AlphaFoldDB" id="A0A2K9B131"/>
<dbReference type="KEGG" id="kpd:CW740_04920"/>
<dbReference type="Proteomes" id="UP000232693">
    <property type="component" value="Chromosome"/>
</dbReference>
<proteinExistence type="predicted"/>
<evidence type="ECO:0000313" key="2">
    <source>
        <dbReference type="Proteomes" id="UP000232693"/>
    </source>
</evidence>
<dbReference type="PROSITE" id="PS51257">
    <property type="entry name" value="PROKAR_LIPOPROTEIN"/>
    <property type="match status" value="1"/>
</dbReference>
<dbReference type="EMBL" id="CP025120">
    <property type="protein sequence ID" value="AUD78628.1"/>
    <property type="molecule type" value="Genomic_DNA"/>
</dbReference>